<feature type="transmembrane region" description="Helical" evidence="1">
    <location>
        <begin position="163"/>
        <end position="186"/>
    </location>
</feature>
<evidence type="ECO:0000313" key="4">
    <source>
        <dbReference type="Proteomes" id="UP000657075"/>
    </source>
</evidence>
<keyword evidence="1" id="KW-1133">Transmembrane helix</keyword>
<evidence type="ECO:0000256" key="1">
    <source>
        <dbReference type="SAM" id="Phobius"/>
    </source>
</evidence>
<reference evidence="2" key="4">
    <citation type="journal article" date="2023" name="Microbiol. Resour. Announc.">
        <title>Complete Genome Sequence of Vulcanisaeta souniana Strain IC-059, a Hyperthermophilic Archaeon Isolated from Hot Spring Water in Japan.</title>
        <authorList>
            <person name="Kato S."/>
            <person name="Itoh T."/>
            <person name="Wu L."/>
            <person name="Ma J."/>
            <person name="Ohkuma M."/>
        </authorList>
    </citation>
    <scope>NUCLEOTIDE SEQUENCE</scope>
    <source>
        <strain evidence="2">JCM 11219</strain>
    </source>
</reference>
<reference evidence="5" key="3">
    <citation type="submission" date="2022-09" db="EMBL/GenBank/DDBJ databases">
        <title>Complete genome sequence of Vulcanisaeta souniana.</title>
        <authorList>
            <person name="Kato S."/>
            <person name="Itoh T."/>
            <person name="Ohkuma M."/>
        </authorList>
    </citation>
    <scope>NUCLEOTIDE SEQUENCE [LARGE SCALE GENOMIC DNA]</scope>
    <source>
        <strain evidence="5">JCM 11219</strain>
    </source>
</reference>
<name>A0A830E483_9CREN</name>
<dbReference type="AlphaFoldDB" id="A0A830E483"/>
<proteinExistence type="predicted"/>
<organism evidence="3 4">
    <name type="scientific">Vulcanisaeta souniana JCM 11219</name>
    <dbReference type="NCBI Taxonomy" id="1293586"/>
    <lineage>
        <taxon>Archaea</taxon>
        <taxon>Thermoproteota</taxon>
        <taxon>Thermoprotei</taxon>
        <taxon>Thermoproteales</taxon>
        <taxon>Thermoproteaceae</taxon>
        <taxon>Vulcanisaeta</taxon>
    </lineage>
</organism>
<dbReference type="Proteomes" id="UP000657075">
    <property type="component" value="Unassembled WGS sequence"/>
</dbReference>
<feature type="transmembrane region" description="Helical" evidence="1">
    <location>
        <begin position="89"/>
        <end position="110"/>
    </location>
</feature>
<evidence type="ECO:0000313" key="2">
    <source>
        <dbReference type="EMBL" id="BDR91271.1"/>
    </source>
</evidence>
<keyword evidence="1" id="KW-0812">Transmembrane</keyword>
<sequence length="191" mass="20565">MRLLSAALALSLPLTPFIVFMVMTDYSGILIYVFMGITAIIGVIGLVRGRGLGRAGLFSAFSSMALLAFAMGYIPYTTGVALGTVNEPALRWLALSISLSIYAYFLGNVYEASSRIARRMRELGYGAEGLRELDTTNAVVIGVGVLLLGVSFVITLLMEVLRIISLAPVIALLLFIIVYLIAMVIARVHRG</sequence>
<keyword evidence="1" id="KW-0472">Membrane</keyword>
<dbReference type="GeneID" id="76205914"/>
<feature type="transmembrane region" description="Helical" evidence="1">
    <location>
        <begin position="138"/>
        <end position="157"/>
    </location>
</feature>
<evidence type="ECO:0000313" key="3">
    <source>
        <dbReference type="EMBL" id="GGI84973.1"/>
    </source>
</evidence>
<gene>
    <name evidence="3" type="ORF">GCM10007112_22430</name>
    <name evidence="2" type="ORF">Vsou_03640</name>
</gene>
<evidence type="ECO:0000313" key="5">
    <source>
        <dbReference type="Proteomes" id="UP001060771"/>
    </source>
</evidence>
<accession>A0A830E483</accession>
<dbReference type="RefSeq" id="WP_188604001.1">
    <property type="nucleotide sequence ID" value="NZ_AP026830.1"/>
</dbReference>
<dbReference type="EMBL" id="BMNM01000012">
    <property type="protein sequence ID" value="GGI84973.1"/>
    <property type="molecule type" value="Genomic_DNA"/>
</dbReference>
<keyword evidence="5" id="KW-1185">Reference proteome</keyword>
<protein>
    <submittedName>
        <fullName evidence="3">Uncharacterized protein</fullName>
    </submittedName>
</protein>
<reference evidence="3" key="1">
    <citation type="journal article" date="2014" name="Int. J. Syst. Evol. Microbiol.">
        <title>Complete genome sequence of Corynebacterium casei LMG S-19264T (=DSM 44701T), isolated from a smear-ripened cheese.</title>
        <authorList>
            <consortium name="US DOE Joint Genome Institute (JGI-PGF)"/>
            <person name="Walter F."/>
            <person name="Albersmeier A."/>
            <person name="Kalinowski J."/>
            <person name="Ruckert C."/>
        </authorList>
    </citation>
    <scope>NUCLEOTIDE SEQUENCE</scope>
    <source>
        <strain evidence="3">JCM 11219</strain>
    </source>
</reference>
<dbReference type="EMBL" id="AP026830">
    <property type="protein sequence ID" value="BDR91271.1"/>
    <property type="molecule type" value="Genomic_DNA"/>
</dbReference>
<feature type="transmembrane region" description="Helical" evidence="1">
    <location>
        <begin position="55"/>
        <end position="74"/>
    </location>
</feature>
<feature type="transmembrane region" description="Helical" evidence="1">
    <location>
        <begin position="26"/>
        <end position="48"/>
    </location>
</feature>
<dbReference type="Proteomes" id="UP001060771">
    <property type="component" value="Chromosome"/>
</dbReference>
<reference evidence="3" key="2">
    <citation type="submission" date="2020-09" db="EMBL/GenBank/DDBJ databases">
        <authorList>
            <person name="Sun Q."/>
            <person name="Ohkuma M."/>
        </authorList>
    </citation>
    <scope>NUCLEOTIDE SEQUENCE</scope>
    <source>
        <strain evidence="3">JCM 11219</strain>
    </source>
</reference>